<dbReference type="SFLD" id="SFLDS00029">
    <property type="entry name" value="Radical_SAM"/>
    <property type="match status" value="1"/>
</dbReference>
<dbReference type="GO" id="GO:0005737">
    <property type="term" value="C:cytoplasm"/>
    <property type="evidence" value="ECO:0007669"/>
    <property type="project" value="TreeGrafter"/>
</dbReference>
<keyword evidence="3" id="KW-1185">Reference proteome</keyword>
<dbReference type="InterPro" id="IPR007197">
    <property type="entry name" value="rSAM"/>
</dbReference>
<accession>A0A498D200</accession>
<dbReference type="Pfam" id="PF04055">
    <property type="entry name" value="Radical_SAM"/>
    <property type="match status" value="1"/>
</dbReference>
<comment type="caution">
    <text evidence="2">The sequence shown here is derived from an EMBL/GenBank/DDBJ whole genome shotgun (WGS) entry which is preliminary data.</text>
</comment>
<dbReference type="SUPFAM" id="SSF102114">
    <property type="entry name" value="Radical SAM enzymes"/>
    <property type="match status" value="1"/>
</dbReference>
<proteinExistence type="predicted"/>
<dbReference type="InterPro" id="IPR023404">
    <property type="entry name" value="rSAM_horseshoe"/>
</dbReference>
<dbReference type="Proteomes" id="UP000276301">
    <property type="component" value="Unassembled WGS sequence"/>
</dbReference>
<dbReference type="SFLD" id="SFLDF00310">
    <property type="entry name" value="oxygen-independent_coproporphy"/>
    <property type="match status" value="1"/>
</dbReference>
<evidence type="ECO:0000313" key="3">
    <source>
        <dbReference type="Proteomes" id="UP000276301"/>
    </source>
</evidence>
<dbReference type="PANTHER" id="PTHR13932">
    <property type="entry name" value="COPROPORPHYRINIGEN III OXIDASE"/>
    <property type="match status" value="1"/>
</dbReference>
<reference evidence="2 3" key="1">
    <citation type="submission" date="2018-10" db="EMBL/GenBank/DDBJ databases">
        <title>Anaerotruncus faecis sp. nov., isolated from human feces.</title>
        <authorList>
            <person name="Wang Y.-J."/>
        </authorList>
    </citation>
    <scope>NUCLEOTIDE SEQUENCE [LARGE SCALE GENOMIC DNA]</scope>
    <source>
        <strain evidence="2 3">22A2-44</strain>
    </source>
</reference>
<dbReference type="NCBIfam" id="TIGR03994">
    <property type="entry name" value="rSAM_HemZ"/>
    <property type="match status" value="1"/>
</dbReference>
<dbReference type="RefSeq" id="WP_121586531.1">
    <property type="nucleotide sequence ID" value="NZ_RCHT01000006.1"/>
</dbReference>
<dbReference type="GO" id="GO:0051539">
    <property type="term" value="F:4 iron, 4 sulfur cluster binding"/>
    <property type="evidence" value="ECO:0007669"/>
    <property type="project" value="TreeGrafter"/>
</dbReference>
<keyword evidence="2" id="KW-0560">Oxidoreductase</keyword>
<sequence length="482" mass="53033">MTVFIDGHACGYELQRLTQMFFPGEKVAVEQGAPPEDFAGDFLHARYREGLLEAVSRLGDGFPRALRAEAPAGGTAGLEHRFGVLAYTLLSEGTGVRPPWGVLTGIRPVKLFAARMEEGMDEAALRRHFMDERLVSGEKFSLAVETAAVERELLSRSTPDSFSLYVSVPFCPTRCAYCSFVSHSVEQAAKLIPDYVDRLCGELAATGEIARELGLRLRTVYFGGGTPTTLTADQLSRVMDAVAAHFDVASAWEYTVEAGRPDTVTEDKLRAIKAGGGRRVSINPQTLSDGVLAEIGRRHTSARFFEAFELARKVGFDCINADLIAGLPTDTPEGFRASVDGVLTLAPENVTVHTLTVKRASRLSFGEARAELALVDGMVGYARRAAAAAGQRPYYLYRQNGTLANLENVGYSLPGREGLYNVYIMDETHTILAVGAGASTKLRHPVTGEIERVYNYKYPYEYLSRFDEVLRRKKRVREFYLE</sequence>
<dbReference type="CDD" id="cd01335">
    <property type="entry name" value="Radical_SAM"/>
    <property type="match status" value="1"/>
</dbReference>
<dbReference type="Gene3D" id="3.80.30.20">
    <property type="entry name" value="tm_1862 like domain"/>
    <property type="match status" value="1"/>
</dbReference>
<evidence type="ECO:0000259" key="1">
    <source>
        <dbReference type="PROSITE" id="PS51918"/>
    </source>
</evidence>
<dbReference type="SMART" id="SM00729">
    <property type="entry name" value="Elp3"/>
    <property type="match status" value="1"/>
</dbReference>
<evidence type="ECO:0000313" key="2">
    <source>
        <dbReference type="EMBL" id="RLL12464.1"/>
    </source>
</evidence>
<dbReference type="GO" id="GO:0006779">
    <property type="term" value="P:porphyrin-containing compound biosynthetic process"/>
    <property type="evidence" value="ECO:0007669"/>
    <property type="project" value="TreeGrafter"/>
</dbReference>
<name>A0A498D200_9FIRM</name>
<organism evidence="2 3">
    <name type="scientific">Anaerotruncus massiliensis</name>
    <name type="common">ex Liu et al. 2021</name>
    <dbReference type="NCBI Taxonomy" id="2321404"/>
    <lineage>
        <taxon>Bacteria</taxon>
        <taxon>Bacillati</taxon>
        <taxon>Bacillota</taxon>
        <taxon>Clostridia</taxon>
        <taxon>Eubacteriales</taxon>
        <taxon>Oscillospiraceae</taxon>
        <taxon>Anaerotruncus</taxon>
    </lineage>
</organism>
<protein>
    <submittedName>
        <fullName evidence="2">Coproporphyrinogen dehydrogenase HemZ</fullName>
        <ecNumber evidence="2">1.3.98.3</ecNumber>
    </submittedName>
</protein>
<dbReference type="InterPro" id="IPR034505">
    <property type="entry name" value="Coproporphyrinogen-III_oxidase"/>
</dbReference>
<dbReference type="EMBL" id="RCHT01000006">
    <property type="protein sequence ID" value="RLL12464.1"/>
    <property type="molecule type" value="Genomic_DNA"/>
</dbReference>
<dbReference type="EC" id="1.3.98.3" evidence="2"/>
<dbReference type="InterPro" id="IPR023995">
    <property type="entry name" value="HemZ"/>
</dbReference>
<gene>
    <name evidence="2" type="primary">hemZ</name>
    <name evidence="2" type="ORF">D4A47_05690</name>
</gene>
<dbReference type="GO" id="GO:0051989">
    <property type="term" value="F:coproporphyrinogen dehydrogenase activity"/>
    <property type="evidence" value="ECO:0007669"/>
    <property type="project" value="UniProtKB-EC"/>
</dbReference>
<dbReference type="SFLD" id="SFLDG01065">
    <property type="entry name" value="anaerobic_coproporphyrinogen-I"/>
    <property type="match status" value="1"/>
</dbReference>
<dbReference type="InterPro" id="IPR006638">
    <property type="entry name" value="Elp3/MiaA/NifB-like_rSAM"/>
</dbReference>
<dbReference type="AlphaFoldDB" id="A0A498D200"/>
<dbReference type="InterPro" id="IPR058240">
    <property type="entry name" value="rSAM_sf"/>
</dbReference>
<dbReference type="PANTHER" id="PTHR13932:SF1">
    <property type="entry name" value="OXYGEN-INDEPENDENT COPROPORPHYRINOGEN-III OXIDASE-LIKE PROTEIN HEMZ"/>
    <property type="match status" value="1"/>
</dbReference>
<dbReference type="SFLD" id="SFLDG01082">
    <property type="entry name" value="B12-binding_domain_containing"/>
    <property type="match status" value="1"/>
</dbReference>
<dbReference type="PROSITE" id="PS51918">
    <property type="entry name" value="RADICAL_SAM"/>
    <property type="match status" value="1"/>
</dbReference>
<feature type="domain" description="Radical SAM core" evidence="1">
    <location>
        <begin position="156"/>
        <end position="392"/>
    </location>
</feature>